<protein>
    <submittedName>
        <fullName evidence="4">CBS domain containing protein</fullName>
    </submittedName>
</protein>
<dbReference type="InterPro" id="IPR051257">
    <property type="entry name" value="Diverse_CBS-Domain"/>
</dbReference>
<name>A0A1Y3GH90_9EURY</name>
<evidence type="ECO:0000313" key="5">
    <source>
        <dbReference type="Proteomes" id="UP000195137"/>
    </source>
</evidence>
<dbReference type="EMBL" id="MRZU01000003">
    <property type="protein sequence ID" value="OUJ18805.1"/>
    <property type="molecule type" value="Genomic_DNA"/>
</dbReference>
<dbReference type="PANTHER" id="PTHR43080">
    <property type="entry name" value="CBS DOMAIN-CONTAINING PROTEIN CBSX3, MITOCHONDRIAL"/>
    <property type="match status" value="1"/>
</dbReference>
<keyword evidence="1 2" id="KW-0129">CBS domain</keyword>
<comment type="caution">
    <text evidence="4">The sequence shown here is derived from an EMBL/GenBank/DDBJ whole genome shotgun (WGS) entry which is preliminary data.</text>
</comment>
<dbReference type="Proteomes" id="UP000195137">
    <property type="component" value="Unassembled WGS sequence"/>
</dbReference>
<proteinExistence type="predicted"/>
<dbReference type="PANTHER" id="PTHR43080:SF2">
    <property type="entry name" value="CBS DOMAIN-CONTAINING PROTEIN"/>
    <property type="match status" value="1"/>
</dbReference>
<dbReference type="InterPro" id="IPR000644">
    <property type="entry name" value="CBS_dom"/>
</dbReference>
<sequence length="165" mass="18977">MNIEEVMNPDVFTVNNDDTIREAALKLKSKEISGLPVVDSEDRLVGIISEADILSTLEEDVEFPRDLWLPNPFELIEIPIRTALDWKKYKKILEDKKEILVEEVMTSKVYTVSPEDEIYRAANLMSKHKINRLPVVEDGKLVGIVAREDLIDSIVNKREKELKDE</sequence>
<dbReference type="SMART" id="SM00116">
    <property type="entry name" value="CBS"/>
    <property type="match status" value="2"/>
</dbReference>
<accession>A0A1Y3GH90</accession>
<evidence type="ECO:0000313" key="4">
    <source>
        <dbReference type="EMBL" id="OUJ18805.1"/>
    </source>
</evidence>
<evidence type="ECO:0000259" key="3">
    <source>
        <dbReference type="PROSITE" id="PS51371"/>
    </source>
</evidence>
<dbReference type="InterPro" id="IPR046342">
    <property type="entry name" value="CBS_dom_sf"/>
</dbReference>
<dbReference type="SUPFAM" id="SSF54631">
    <property type="entry name" value="CBS-domain pair"/>
    <property type="match status" value="1"/>
</dbReference>
<feature type="domain" description="CBS" evidence="3">
    <location>
        <begin position="105"/>
        <end position="162"/>
    </location>
</feature>
<evidence type="ECO:0000256" key="1">
    <source>
        <dbReference type="ARBA" id="ARBA00023122"/>
    </source>
</evidence>
<dbReference type="Pfam" id="PF00571">
    <property type="entry name" value="CBS"/>
    <property type="match status" value="2"/>
</dbReference>
<dbReference type="PROSITE" id="PS51371">
    <property type="entry name" value="CBS"/>
    <property type="match status" value="2"/>
</dbReference>
<evidence type="ECO:0000256" key="2">
    <source>
        <dbReference type="PROSITE-ProRule" id="PRU00703"/>
    </source>
</evidence>
<dbReference type="AlphaFoldDB" id="A0A1Y3GH90"/>
<organism evidence="4 5">
    <name type="scientific">Methanonatronarchaeum thermophilum</name>
    <dbReference type="NCBI Taxonomy" id="1927129"/>
    <lineage>
        <taxon>Archaea</taxon>
        <taxon>Methanobacteriati</taxon>
        <taxon>Methanobacteriota</taxon>
        <taxon>Methanonatronarchaeia</taxon>
        <taxon>Methanonatronarchaeales</taxon>
        <taxon>Methanonatronarchaeaceae</taxon>
        <taxon>Methanonatronarchaeum</taxon>
    </lineage>
</organism>
<feature type="domain" description="CBS" evidence="3">
    <location>
        <begin position="7"/>
        <end position="67"/>
    </location>
</feature>
<dbReference type="Gene3D" id="3.10.580.10">
    <property type="entry name" value="CBS-domain"/>
    <property type="match status" value="1"/>
</dbReference>
<gene>
    <name evidence="4" type="ORF">AMET1_0456</name>
</gene>
<keyword evidence="5" id="KW-1185">Reference proteome</keyword>
<dbReference type="CDD" id="cd04586">
    <property type="entry name" value="CBS_pair_BON_assoc"/>
    <property type="match status" value="1"/>
</dbReference>
<reference evidence="4 5" key="1">
    <citation type="submission" date="2016-12" db="EMBL/GenBank/DDBJ databases">
        <title>Discovery of methanogenic haloarchaea.</title>
        <authorList>
            <person name="Sorokin D.Y."/>
            <person name="Makarova K.S."/>
            <person name="Abbas B."/>
            <person name="Ferrer M."/>
            <person name="Golyshin P.N."/>
        </authorList>
    </citation>
    <scope>NUCLEOTIDE SEQUENCE [LARGE SCALE GENOMIC DNA]</scope>
    <source>
        <strain evidence="4">AMET1</strain>
    </source>
</reference>